<feature type="transmembrane region" description="Helical" evidence="6">
    <location>
        <begin position="329"/>
        <end position="348"/>
    </location>
</feature>
<feature type="transmembrane region" description="Helical" evidence="6">
    <location>
        <begin position="181"/>
        <end position="204"/>
    </location>
</feature>
<evidence type="ECO:0000256" key="3">
    <source>
        <dbReference type="ARBA" id="ARBA00022989"/>
    </source>
</evidence>
<dbReference type="GO" id="GO:0004930">
    <property type="term" value="F:G protein-coupled receptor activity"/>
    <property type="evidence" value="ECO:0007669"/>
    <property type="project" value="TreeGrafter"/>
</dbReference>
<evidence type="ECO:0000256" key="1">
    <source>
        <dbReference type="ARBA" id="ARBA00004141"/>
    </source>
</evidence>
<dbReference type="GO" id="GO:0007189">
    <property type="term" value="P:adenylate cyclase-activating G protein-coupled receptor signaling pathway"/>
    <property type="evidence" value="ECO:0007669"/>
    <property type="project" value="TreeGrafter"/>
</dbReference>
<evidence type="ECO:0000256" key="5">
    <source>
        <dbReference type="SAM" id="MobiDB-lite"/>
    </source>
</evidence>
<feature type="region of interest" description="Disordered" evidence="5">
    <location>
        <begin position="382"/>
        <end position="419"/>
    </location>
</feature>
<dbReference type="Gene3D" id="1.20.1070.10">
    <property type="entry name" value="Rhodopsin 7-helix transmembrane proteins"/>
    <property type="match status" value="1"/>
</dbReference>
<evidence type="ECO:0000256" key="6">
    <source>
        <dbReference type="SAM" id="Phobius"/>
    </source>
</evidence>
<dbReference type="Proteomes" id="UP000305948">
    <property type="component" value="Unassembled WGS sequence"/>
</dbReference>
<accession>A0A5C3NA27</accession>
<name>A0A5C3NA27_9AGAM</name>
<feature type="transmembrane region" description="Helical" evidence="6">
    <location>
        <begin position="149"/>
        <end position="169"/>
    </location>
</feature>
<protein>
    <submittedName>
        <fullName evidence="7">Uncharacterized protein</fullName>
    </submittedName>
</protein>
<proteinExistence type="predicted"/>
<keyword evidence="4 6" id="KW-0472">Membrane</keyword>
<dbReference type="PANTHER" id="PTHR23112">
    <property type="entry name" value="G PROTEIN-COUPLED RECEPTOR 157-RELATED"/>
    <property type="match status" value="1"/>
</dbReference>
<dbReference type="OrthoDB" id="100006at2759"/>
<keyword evidence="8" id="KW-1185">Reference proteome</keyword>
<organism evidence="7 8">
    <name type="scientific">Heliocybe sulcata</name>
    <dbReference type="NCBI Taxonomy" id="5364"/>
    <lineage>
        <taxon>Eukaryota</taxon>
        <taxon>Fungi</taxon>
        <taxon>Dikarya</taxon>
        <taxon>Basidiomycota</taxon>
        <taxon>Agaricomycotina</taxon>
        <taxon>Agaricomycetes</taxon>
        <taxon>Gloeophyllales</taxon>
        <taxon>Gloeophyllaceae</taxon>
        <taxon>Heliocybe</taxon>
    </lineage>
</organism>
<evidence type="ECO:0000256" key="2">
    <source>
        <dbReference type="ARBA" id="ARBA00022692"/>
    </source>
</evidence>
<evidence type="ECO:0000313" key="8">
    <source>
        <dbReference type="Proteomes" id="UP000305948"/>
    </source>
</evidence>
<comment type="subcellular location">
    <subcellularLocation>
        <location evidence="1">Membrane</location>
        <topology evidence="1">Multi-pass membrane protein</topology>
    </subcellularLocation>
</comment>
<dbReference type="EMBL" id="ML213507">
    <property type="protein sequence ID" value="TFK53707.1"/>
    <property type="molecule type" value="Genomic_DNA"/>
</dbReference>
<feature type="transmembrane region" description="Helical" evidence="6">
    <location>
        <begin position="106"/>
        <end position="129"/>
    </location>
</feature>
<keyword evidence="3 6" id="KW-1133">Transmembrane helix</keyword>
<gene>
    <name evidence="7" type="ORF">OE88DRAFT_1655967</name>
</gene>
<feature type="transmembrane region" description="Helical" evidence="6">
    <location>
        <begin position="232"/>
        <end position="252"/>
    </location>
</feature>
<feature type="transmembrane region" description="Helical" evidence="6">
    <location>
        <begin position="66"/>
        <end position="86"/>
    </location>
</feature>
<evidence type="ECO:0000313" key="7">
    <source>
        <dbReference type="EMBL" id="TFK53707.1"/>
    </source>
</evidence>
<feature type="transmembrane region" description="Helical" evidence="6">
    <location>
        <begin position="288"/>
        <end position="309"/>
    </location>
</feature>
<dbReference type="AlphaFoldDB" id="A0A5C3NA27"/>
<evidence type="ECO:0000256" key="4">
    <source>
        <dbReference type="ARBA" id="ARBA00023136"/>
    </source>
</evidence>
<sequence>MADTNISSSGYTTNTSIPFIITGFNGTKCWWQDFNNSVYDQSSNPYPPVHCLSSGDQIGLLIDVEAGLLSGLAVIVALALILRNFYGHLKSDWGQEWDLIQEPADIYVLLLFFFELFQALGGITSIEWVRTGIVRTGSYCTAQGILQQIGEMGVAMSTLVIALHTFRVIWWGKSQDRRDYWIVSIVSGLVVTYDVLFVALGTGLNKDYMAPDPFWCWLGGRYMPEKIAGEYIWIWLALVASVILYPPLFFLVRGNISFEPESRFRFSFHRRRHTTATKGINPSSLKGMLLYPVIYGITVLPLSVARWTTFRLDSGRQYQTTGALAGGTFFAETVFRLSGVFNVIIILTTRRRLLFMRQVHGVGGAPSAESLDNPDLLEREVGAEHGPSVELTGRQRAERAGITGPLGERGDWNLQDGEA</sequence>
<keyword evidence="2 6" id="KW-0812">Transmembrane</keyword>
<dbReference type="PANTHER" id="PTHR23112:SF37">
    <property type="entry name" value="G PROTEIN-COUPLED RECEPTOR GPR1"/>
    <property type="match status" value="1"/>
</dbReference>
<dbReference type="GO" id="GO:0005886">
    <property type="term" value="C:plasma membrane"/>
    <property type="evidence" value="ECO:0007669"/>
    <property type="project" value="TreeGrafter"/>
</dbReference>
<reference evidence="7 8" key="1">
    <citation type="journal article" date="2019" name="Nat. Ecol. Evol.">
        <title>Megaphylogeny resolves global patterns of mushroom evolution.</title>
        <authorList>
            <person name="Varga T."/>
            <person name="Krizsan K."/>
            <person name="Foldi C."/>
            <person name="Dima B."/>
            <person name="Sanchez-Garcia M."/>
            <person name="Sanchez-Ramirez S."/>
            <person name="Szollosi G.J."/>
            <person name="Szarkandi J.G."/>
            <person name="Papp V."/>
            <person name="Albert L."/>
            <person name="Andreopoulos W."/>
            <person name="Angelini C."/>
            <person name="Antonin V."/>
            <person name="Barry K.W."/>
            <person name="Bougher N.L."/>
            <person name="Buchanan P."/>
            <person name="Buyck B."/>
            <person name="Bense V."/>
            <person name="Catcheside P."/>
            <person name="Chovatia M."/>
            <person name="Cooper J."/>
            <person name="Damon W."/>
            <person name="Desjardin D."/>
            <person name="Finy P."/>
            <person name="Geml J."/>
            <person name="Haridas S."/>
            <person name="Hughes K."/>
            <person name="Justo A."/>
            <person name="Karasinski D."/>
            <person name="Kautmanova I."/>
            <person name="Kiss B."/>
            <person name="Kocsube S."/>
            <person name="Kotiranta H."/>
            <person name="LaButti K.M."/>
            <person name="Lechner B.E."/>
            <person name="Liimatainen K."/>
            <person name="Lipzen A."/>
            <person name="Lukacs Z."/>
            <person name="Mihaltcheva S."/>
            <person name="Morgado L.N."/>
            <person name="Niskanen T."/>
            <person name="Noordeloos M.E."/>
            <person name="Ohm R.A."/>
            <person name="Ortiz-Santana B."/>
            <person name="Ovrebo C."/>
            <person name="Racz N."/>
            <person name="Riley R."/>
            <person name="Savchenko A."/>
            <person name="Shiryaev A."/>
            <person name="Soop K."/>
            <person name="Spirin V."/>
            <person name="Szebenyi C."/>
            <person name="Tomsovsky M."/>
            <person name="Tulloss R.E."/>
            <person name="Uehling J."/>
            <person name="Grigoriev I.V."/>
            <person name="Vagvolgyi C."/>
            <person name="Papp T."/>
            <person name="Martin F.M."/>
            <person name="Miettinen O."/>
            <person name="Hibbett D.S."/>
            <person name="Nagy L.G."/>
        </authorList>
    </citation>
    <scope>NUCLEOTIDE SEQUENCE [LARGE SCALE GENOMIC DNA]</scope>
    <source>
        <strain evidence="7 8">OMC1185</strain>
    </source>
</reference>